<reference evidence="2 3" key="1">
    <citation type="submission" date="2020-02" db="EMBL/GenBank/DDBJ databases">
        <title>Draft genome sequence of Haematococcus lacustris strain NIES-144.</title>
        <authorList>
            <person name="Morimoto D."/>
            <person name="Nakagawa S."/>
            <person name="Yoshida T."/>
            <person name="Sawayama S."/>
        </authorList>
    </citation>
    <scope>NUCLEOTIDE SEQUENCE [LARGE SCALE GENOMIC DNA]</scope>
    <source>
        <strain evidence="2 3">NIES-144</strain>
    </source>
</reference>
<comment type="caution">
    <text evidence="2">The sequence shown here is derived from an EMBL/GenBank/DDBJ whole genome shotgun (WGS) entry which is preliminary data.</text>
</comment>
<name>A0A699Y8M6_HAELA</name>
<dbReference type="AlphaFoldDB" id="A0A699Y8M6"/>
<protein>
    <recommendedName>
        <fullName evidence="4">DUF659 domain-containing protein</fullName>
    </recommendedName>
</protein>
<dbReference type="EMBL" id="BLLF01000038">
    <property type="protein sequence ID" value="GFH06423.1"/>
    <property type="molecule type" value="Genomic_DNA"/>
</dbReference>
<organism evidence="2 3">
    <name type="scientific">Haematococcus lacustris</name>
    <name type="common">Green alga</name>
    <name type="synonym">Haematococcus pluvialis</name>
    <dbReference type="NCBI Taxonomy" id="44745"/>
    <lineage>
        <taxon>Eukaryota</taxon>
        <taxon>Viridiplantae</taxon>
        <taxon>Chlorophyta</taxon>
        <taxon>core chlorophytes</taxon>
        <taxon>Chlorophyceae</taxon>
        <taxon>CS clade</taxon>
        <taxon>Chlamydomonadales</taxon>
        <taxon>Haematococcaceae</taxon>
        <taxon>Haematococcus</taxon>
    </lineage>
</organism>
<gene>
    <name evidence="2" type="ORF">HaLaN_01050</name>
</gene>
<sequence length="124" mass="13739">MQQPSMPTVQQISGGMRPSSALNSASSSKRPFFHSQFGPIFDGKRQCLHCPAQFAWWSRQRSKPMSDHMLLEEYAAVKAEVTCRLAAVPFVAIIVDGWSQKQDLVALARIKAYVDAARDMGGPQ</sequence>
<evidence type="ECO:0008006" key="4">
    <source>
        <dbReference type="Google" id="ProtNLM"/>
    </source>
</evidence>
<evidence type="ECO:0000313" key="3">
    <source>
        <dbReference type="Proteomes" id="UP000485058"/>
    </source>
</evidence>
<keyword evidence="3" id="KW-1185">Reference proteome</keyword>
<feature type="compositionally biased region" description="Low complexity" evidence="1">
    <location>
        <begin position="19"/>
        <end position="28"/>
    </location>
</feature>
<evidence type="ECO:0000256" key="1">
    <source>
        <dbReference type="SAM" id="MobiDB-lite"/>
    </source>
</evidence>
<dbReference type="Proteomes" id="UP000485058">
    <property type="component" value="Unassembled WGS sequence"/>
</dbReference>
<proteinExistence type="predicted"/>
<feature type="compositionally biased region" description="Polar residues" evidence="1">
    <location>
        <begin position="1"/>
        <end position="13"/>
    </location>
</feature>
<evidence type="ECO:0000313" key="2">
    <source>
        <dbReference type="EMBL" id="GFH06423.1"/>
    </source>
</evidence>
<accession>A0A699Y8M6</accession>
<feature type="region of interest" description="Disordered" evidence="1">
    <location>
        <begin position="1"/>
        <end position="29"/>
    </location>
</feature>